<proteinExistence type="predicted"/>
<dbReference type="AlphaFoldDB" id="A0AAN7VGM4"/>
<dbReference type="EMBL" id="JAVRBK010000004">
    <property type="protein sequence ID" value="KAK5644943.1"/>
    <property type="molecule type" value="Genomic_DNA"/>
</dbReference>
<reference evidence="1 2" key="1">
    <citation type="journal article" date="2024" name="Insects">
        <title>An Improved Chromosome-Level Genome Assembly of the Firefly Pyrocoelia pectoralis.</title>
        <authorList>
            <person name="Fu X."/>
            <person name="Meyer-Rochow V.B."/>
            <person name="Ballantyne L."/>
            <person name="Zhu X."/>
        </authorList>
    </citation>
    <scope>NUCLEOTIDE SEQUENCE [LARGE SCALE GENOMIC DNA]</scope>
    <source>
        <strain evidence="1">XCY_ONT2</strain>
    </source>
</reference>
<evidence type="ECO:0000313" key="1">
    <source>
        <dbReference type="EMBL" id="KAK5644943.1"/>
    </source>
</evidence>
<sequence length="180" mass="20666">MNIDSPFVEFAGNHFENFHSSMLSSIHLSRMMNNTILNTDAQNIFQLFDHKDFHDNYFQCSCQEDLLNVTKHSSNYEILKNNYCITKCNLSVFEFEVESVAKCMKDGTVDANSFCTYERSLRKLVADTTPLGSTERTLPHVLLQPRFLLDDSSDAPMHSGSRKNVFSFVILIVFSFVVRI</sequence>
<organism evidence="1 2">
    <name type="scientific">Pyrocoelia pectoralis</name>
    <dbReference type="NCBI Taxonomy" id="417401"/>
    <lineage>
        <taxon>Eukaryota</taxon>
        <taxon>Metazoa</taxon>
        <taxon>Ecdysozoa</taxon>
        <taxon>Arthropoda</taxon>
        <taxon>Hexapoda</taxon>
        <taxon>Insecta</taxon>
        <taxon>Pterygota</taxon>
        <taxon>Neoptera</taxon>
        <taxon>Endopterygota</taxon>
        <taxon>Coleoptera</taxon>
        <taxon>Polyphaga</taxon>
        <taxon>Elateriformia</taxon>
        <taxon>Elateroidea</taxon>
        <taxon>Lampyridae</taxon>
        <taxon>Lampyrinae</taxon>
        <taxon>Pyrocoelia</taxon>
    </lineage>
</organism>
<name>A0AAN7VGM4_9COLE</name>
<accession>A0AAN7VGM4</accession>
<dbReference type="Proteomes" id="UP001329430">
    <property type="component" value="Chromosome 4"/>
</dbReference>
<keyword evidence="2" id="KW-1185">Reference proteome</keyword>
<gene>
    <name evidence="1" type="ORF">RI129_006243</name>
</gene>
<comment type="caution">
    <text evidence="1">The sequence shown here is derived from an EMBL/GenBank/DDBJ whole genome shotgun (WGS) entry which is preliminary data.</text>
</comment>
<protein>
    <submittedName>
        <fullName evidence="1">Uncharacterized protein</fullName>
    </submittedName>
</protein>
<evidence type="ECO:0000313" key="2">
    <source>
        <dbReference type="Proteomes" id="UP001329430"/>
    </source>
</evidence>